<feature type="region of interest" description="Disordered" evidence="1">
    <location>
        <begin position="212"/>
        <end position="274"/>
    </location>
</feature>
<sequence length="686" mass="71234">MISFLPLLLAAYAGAVAAPASLLETRASVSVSKNLTMVTIPIRFANQTASILINAGTPPQGISVELSLKAGQLQLGGFKPQDSGSFQDSPPRDKVEIGNVILDNWEFGFGANDAGLGGTLPLGITTPSSGNISTDLPWALASTIPEKTLSLSIGLNDSALIFGSQPNLSSWWNPTEDSMGAWTLIINGVAVNGEMVVIDEEPAPVVQTLGMNDSASASSSTSGSPPGEVPPASPTDQPAKRQATPAADPATPTPLSISPDTPTSSSNPIPSTGPDGQPCNVACTLEFQMCMCAEGEMCVRHQASCGTCPFLECVRNGTSSGTENCIACPAIYRLCDCGPNEDCVRTLATCKSCETVECRKRGSVTPANPQWEEPAVPTLTTTEPGTQPSSPSGSGTSPSGTVPAGPKPSNCTNPVMCPAIYQLCSCHADETCVRQTRCDRCEWLECHKQVKPFNDNGQCVQCEDVEPECNCPPGATCVRGPRSCTDCGSITCRNNTEPSMRFALSLDDEIAMSPQVANGLQKLIPGMVAVSAGPDKRAPTVSTTATAVSASSSNTTNNTSVSATPPPRPGGKTYYSVPCDTTADITLVFPGENYTLAAKDWVIPVANGCQAVLVMQDTFSYDMVLGRPFLRTFRAAFRLNDTAQVAFSPHNGSTLGLGSVQGTSGAGALGASVTGVLVVLATVCML</sequence>
<feature type="signal peptide" evidence="2">
    <location>
        <begin position="1"/>
        <end position="17"/>
    </location>
</feature>
<evidence type="ECO:0000256" key="1">
    <source>
        <dbReference type="SAM" id="MobiDB-lite"/>
    </source>
</evidence>
<feature type="compositionally biased region" description="Low complexity" evidence="1">
    <location>
        <begin position="214"/>
        <end position="226"/>
    </location>
</feature>
<dbReference type="InterPro" id="IPR021109">
    <property type="entry name" value="Peptidase_aspartic_dom_sf"/>
</dbReference>
<feature type="region of interest" description="Disordered" evidence="1">
    <location>
        <begin position="369"/>
        <end position="405"/>
    </location>
</feature>
<evidence type="ECO:0000256" key="2">
    <source>
        <dbReference type="SAM" id="SignalP"/>
    </source>
</evidence>
<dbReference type="EMBL" id="AP028214">
    <property type="protein sequence ID" value="BEI89932.1"/>
    <property type="molecule type" value="Genomic_DNA"/>
</dbReference>
<evidence type="ECO:0000313" key="4">
    <source>
        <dbReference type="Proteomes" id="UP001233271"/>
    </source>
</evidence>
<proteinExistence type="predicted"/>
<evidence type="ECO:0000313" key="3">
    <source>
        <dbReference type="EMBL" id="BEI89932.1"/>
    </source>
</evidence>
<reference evidence="3" key="1">
    <citation type="journal article" date="2023" name="BMC Genomics">
        <title>Chromosome-level genome assemblies of Cutaneotrichosporon spp. (Trichosporonales, Basidiomycota) reveal imbalanced evolution between nucleotide sequences and chromosome synteny.</title>
        <authorList>
            <person name="Kobayashi Y."/>
            <person name="Kayamori A."/>
            <person name="Aoki K."/>
            <person name="Shiwa Y."/>
            <person name="Matsutani M."/>
            <person name="Fujita N."/>
            <person name="Sugita T."/>
            <person name="Iwasaki W."/>
            <person name="Tanaka N."/>
            <person name="Takashima M."/>
        </authorList>
    </citation>
    <scope>NUCLEOTIDE SEQUENCE</scope>
    <source>
        <strain evidence="3">HIS019</strain>
    </source>
</reference>
<feature type="compositionally biased region" description="Low complexity" evidence="1">
    <location>
        <begin position="243"/>
        <end position="272"/>
    </location>
</feature>
<dbReference type="SUPFAM" id="SSF50630">
    <property type="entry name" value="Acid proteases"/>
    <property type="match status" value="2"/>
</dbReference>
<dbReference type="AlphaFoldDB" id="A0AA48L222"/>
<dbReference type="KEGG" id="ccac:CcaHIS019_0300020"/>
<gene>
    <name evidence="3" type="ORF">CcaverHIS019_0300020</name>
</gene>
<feature type="region of interest" description="Disordered" evidence="1">
    <location>
        <begin position="535"/>
        <end position="572"/>
    </location>
</feature>
<dbReference type="Gene3D" id="2.40.70.10">
    <property type="entry name" value="Acid Proteases"/>
    <property type="match status" value="1"/>
</dbReference>
<dbReference type="GeneID" id="85493803"/>
<organism evidence="3 4">
    <name type="scientific">Cutaneotrichosporon cavernicola</name>
    <dbReference type="NCBI Taxonomy" id="279322"/>
    <lineage>
        <taxon>Eukaryota</taxon>
        <taxon>Fungi</taxon>
        <taxon>Dikarya</taxon>
        <taxon>Basidiomycota</taxon>
        <taxon>Agaricomycotina</taxon>
        <taxon>Tremellomycetes</taxon>
        <taxon>Trichosporonales</taxon>
        <taxon>Trichosporonaceae</taxon>
        <taxon>Cutaneotrichosporon</taxon>
    </lineage>
</organism>
<feature type="compositionally biased region" description="Low complexity" evidence="1">
    <location>
        <begin position="380"/>
        <end position="404"/>
    </location>
</feature>
<accession>A0AA48L222</accession>
<keyword evidence="2" id="KW-0732">Signal</keyword>
<dbReference type="RefSeq" id="XP_060455198.1">
    <property type="nucleotide sequence ID" value="XM_060598401.1"/>
</dbReference>
<keyword evidence="4" id="KW-1185">Reference proteome</keyword>
<name>A0AA48L222_9TREE</name>
<dbReference type="Proteomes" id="UP001233271">
    <property type="component" value="Chromosome 3"/>
</dbReference>
<evidence type="ECO:0008006" key="5">
    <source>
        <dbReference type="Google" id="ProtNLM"/>
    </source>
</evidence>
<feature type="chain" id="PRO_5041326525" description="Peptidase A1 domain-containing protein" evidence="2">
    <location>
        <begin position="18"/>
        <end position="686"/>
    </location>
</feature>
<feature type="compositionally biased region" description="Low complexity" evidence="1">
    <location>
        <begin position="539"/>
        <end position="563"/>
    </location>
</feature>
<protein>
    <recommendedName>
        <fullName evidence="5">Peptidase A1 domain-containing protein</fullName>
    </recommendedName>
</protein>